<reference evidence="2" key="1">
    <citation type="submission" date="2023-03" db="EMBL/GenBank/DDBJ databases">
        <title>Massive genome expansion in bonnet fungi (Mycena s.s.) driven by repeated elements and novel gene families across ecological guilds.</title>
        <authorList>
            <consortium name="Lawrence Berkeley National Laboratory"/>
            <person name="Harder C.B."/>
            <person name="Miyauchi S."/>
            <person name="Viragh M."/>
            <person name="Kuo A."/>
            <person name="Thoen E."/>
            <person name="Andreopoulos B."/>
            <person name="Lu D."/>
            <person name="Skrede I."/>
            <person name="Drula E."/>
            <person name="Henrissat B."/>
            <person name="Morin E."/>
            <person name="Kohler A."/>
            <person name="Barry K."/>
            <person name="LaButti K."/>
            <person name="Morin E."/>
            <person name="Salamov A."/>
            <person name="Lipzen A."/>
            <person name="Mereny Z."/>
            <person name="Hegedus B."/>
            <person name="Baldrian P."/>
            <person name="Stursova M."/>
            <person name="Weitz H."/>
            <person name="Taylor A."/>
            <person name="Grigoriev I.V."/>
            <person name="Nagy L.G."/>
            <person name="Martin F."/>
            <person name="Kauserud H."/>
        </authorList>
    </citation>
    <scope>NUCLEOTIDE SEQUENCE</scope>
    <source>
        <strain evidence="2">CBHHK182m</strain>
    </source>
</reference>
<dbReference type="SUPFAM" id="SSF52047">
    <property type="entry name" value="RNI-like"/>
    <property type="match status" value="1"/>
</dbReference>
<dbReference type="AlphaFoldDB" id="A0AAD7N0U9"/>
<name>A0AAD7N0U9_9AGAR</name>
<feature type="region of interest" description="Disordered" evidence="1">
    <location>
        <begin position="90"/>
        <end position="119"/>
    </location>
</feature>
<proteinExistence type="predicted"/>
<dbReference type="InterPro" id="IPR032675">
    <property type="entry name" value="LRR_dom_sf"/>
</dbReference>
<protein>
    <submittedName>
        <fullName evidence="2">Uncharacterized protein</fullName>
    </submittedName>
</protein>
<organism evidence="2 3">
    <name type="scientific">Mycena metata</name>
    <dbReference type="NCBI Taxonomy" id="1033252"/>
    <lineage>
        <taxon>Eukaryota</taxon>
        <taxon>Fungi</taxon>
        <taxon>Dikarya</taxon>
        <taxon>Basidiomycota</taxon>
        <taxon>Agaricomycotina</taxon>
        <taxon>Agaricomycetes</taxon>
        <taxon>Agaricomycetidae</taxon>
        <taxon>Agaricales</taxon>
        <taxon>Marasmiineae</taxon>
        <taxon>Mycenaceae</taxon>
        <taxon>Mycena</taxon>
    </lineage>
</organism>
<evidence type="ECO:0000313" key="2">
    <source>
        <dbReference type="EMBL" id="KAJ7739328.1"/>
    </source>
</evidence>
<dbReference type="EMBL" id="JARKIB010000107">
    <property type="protein sequence ID" value="KAJ7739328.1"/>
    <property type="molecule type" value="Genomic_DNA"/>
</dbReference>
<sequence length="576" mass="64911">MSSINFGPPEMAVNVKGRPNTTQREWTSHAGVEIEYATIKRRWVLSNATPPGLITAAPRGACSTHPNDIRRHVAITRRCLETAADSGSVAAAQDRFDRKHRRGKANDSQGRDRPQNQSLKKFEETDLARAHDGQKQAACVTRAVLVVWIKIIFSRTNSDNQGGFPSLAPRFNFRLPRTLTVPLQTTHRMDLRPETSLPRDLERQIFELCAISRPVSIPKLMFVAWRVKEWVEPWLYRTITMHGSTTIDGYPTFTQSTLLQIVGRNPTLLRSSVRNLYLYLPHNVTKNKSIPNILAHLPTLENLSLVAKFGEIKTQSDLTTIKLIADMHLKRFYGDFRHLLNLPLTAPFFSRITHLGLTQVPILTALTAAALCERLAQISSLTHLAFDHPSIIPHCPELLQNCKSLRVLVFFELGLGEQQWCQEYLALLSHDVRFLAMGEAWYVEPPTGTSGSARVSIFGLGPKTSLHGAERAKLIKKRKMNAHTVCTTEGGIGVLNLNHSPWFSHFLCVTLPFLRQSLPFGYRPLHLLPIHHDLYDTFGPIHVLSRSNGVRRAAAIPRELERIVFEIAAYVEQSRS</sequence>
<comment type="caution">
    <text evidence="2">The sequence shown here is derived from an EMBL/GenBank/DDBJ whole genome shotgun (WGS) entry which is preliminary data.</text>
</comment>
<feature type="compositionally biased region" description="Basic and acidic residues" evidence="1">
    <location>
        <begin position="109"/>
        <end position="119"/>
    </location>
</feature>
<feature type="region of interest" description="Disordered" evidence="1">
    <location>
        <begin position="1"/>
        <end position="21"/>
    </location>
</feature>
<evidence type="ECO:0000256" key="1">
    <source>
        <dbReference type="SAM" id="MobiDB-lite"/>
    </source>
</evidence>
<accession>A0AAD7N0U9</accession>
<dbReference type="Proteomes" id="UP001215598">
    <property type="component" value="Unassembled WGS sequence"/>
</dbReference>
<keyword evidence="3" id="KW-1185">Reference proteome</keyword>
<dbReference type="Gene3D" id="3.80.10.10">
    <property type="entry name" value="Ribonuclease Inhibitor"/>
    <property type="match status" value="1"/>
</dbReference>
<gene>
    <name evidence="2" type="ORF">B0H16DRAFT_1758851</name>
</gene>
<evidence type="ECO:0000313" key="3">
    <source>
        <dbReference type="Proteomes" id="UP001215598"/>
    </source>
</evidence>